<dbReference type="EMBL" id="SLWM01000002">
    <property type="protein sequence ID" value="TCO29581.1"/>
    <property type="molecule type" value="Genomic_DNA"/>
</dbReference>
<evidence type="ECO:0008006" key="4">
    <source>
        <dbReference type="Google" id="ProtNLM"/>
    </source>
</evidence>
<dbReference type="Proteomes" id="UP000295818">
    <property type="component" value="Unassembled WGS sequence"/>
</dbReference>
<dbReference type="PANTHER" id="PTHR35399">
    <property type="entry name" value="SLR8030 PROTEIN"/>
    <property type="match status" value="1"/>
</dbReference>
<name>A0ABY2BRN9_9ACTN</name>
<comment type="caution">
    <text evidence="2">The sequence shown here is derived from an EMBL/GenBank/DDBJ whole genome shotgun (WGS) entry which is preliminary data.</text>
</comment>
<dbReference type="InterPro" id="IPR019546">
    <property type="entry name" value="TAT_signal_bac_arc"/>
</dbReference>
<evidence type="ECO:0000313" key="3">
    <source>
        <dbReference type="Proteomes" id="UP000295818"/>
    </source>
</evidence>
<organism evidence="2 3">
    <name type="scientific">Kribbella orskensis</name>
    <dbReference type="NCBI Taxonomy" id="2512216"/>
    <lineage>
        <taxon>Bacteria</taxon>
        <taxon>Bacillati</taxon>
        <taxon>Actinomycetota</taxon>
        <taxon>Actinomycetes</taxon>
        <taxon>Propionibacteriales</taxon>
        <taxon>Kribbellaceae</taxon>
        <taxon>Kribbella</taxon>
    </lineage>
</organism>
<dbReference type="RefSeq" id="WP_132188059.1">
    <property type="nucleotide sequence ID" value="NZ_SLWM01000002.1"/>
</dbReference>
<evidence type="ECO:0000313" key="2">
    <source>
        <dbReference type="EMBL" id="TCO29581.1"/>
    </source>
</evidence>
<gene>
    <name evidence="2" type="ORF">EV644_102301</name>
</gene>
<proteinExistence type="predicted"/>
<protein>
    <recommendedName>
        <fullName evidence="4">Secreted PhoX family phosphatase</fullName>
    </recommendedName>
</protein>
<dbReference type="InterPro" id="IPR006311">
    <property type="entry name" value="TAT_signal"/>
</dbReference>
<keyword evidence="3" id="KW-1185">Reference proteome</keyword>
<sequence>MSVEPQSNPLSRRQFVARAAAAGVAVSVAGSVEALYTAQPALGTSGPKIGYGPLIEDPRGMLDLPRGFKYNVLSREGTVRPDGLQTPSRFDGMGTFPDSHGGNRLVRNHECSPTATIKVVAPPERTYDPAGAGGTSTLVVDKHNHPTSEHVSLGGSAINCSGGITPWRTWLTCEETELKAGQSGYTKDHGFIFEVDPYDDRRNNNPFPLKEMGRFQHEAVAIDPATGIVYETEDAFVAPLGGFYRFLPNRPRGGWGSLRAGGELQAMSIAGTPDLSVFQEAGTVLRNVEWVKVPDPLATSESVRAQDYAKPITGGYKLEGCWWGTSDRCVYFVSSFARTELGPQQNHDGQVWRYDPRERTLRLEVIFTRPTPGSDNPEFDAPDNITMSPYGGLMMCEDGLGDQHILGTTEDGEVFKFARNRVNNGTPEAPEYGELAGAGFSADGRTMFFNVYTPGITYAITGPWRRRR</sequence>
<dbReference type="Pfam" id="PF05787">
    <property type="entry name" value="PhoX"/>
    <property type="match status" value="2"/>
</dbReference>
<dbReference type="SUPFAM" id="SSF63829">
    <property type="entry name" value="Calcium-dependent phosphotriesterase"/>
    <property type="match status" value="1"/>
</dbReference>
<evidence type="ECO:0000256" key="1">
    <source>
        <dbReference type="SAM" id="MobiDB-lite"/>
    </source>
</evidence>
<dbReference type="NCBIfam" id="TIGR01409">
    <property type="entry name" value="TAT_signal_seq"/>
    <property type="match status" value="1"/>
</dbReference>
<dbReference type="PANTHER" id="PTHR35399:SF4">
    <property type="entry name" value="MEMBRANE PROTEIN"/>
    <property type="match status" value="1"/>
</dbReference>
<dbReference type="PROSITE" id="PS51318">
    <property type="entry name" value="TAT"/>
    <property type="match status" value="1"/>
</dbReference>
<accession>A0ABY2BRN9</accession>
<dbReference type="InterPro" id="IPR008557">
    <property type="entry name" value="PhoX"/>
</dbReference>
<reference evidence="2 3" key="1">
    <citation type="journal article" date="2015" name="Stand. Genomic Sci.">
        <title>Genomic Encyclopedia of Bacterial and Archaeal Type Strains, Phase III: the genomes of soil and plant-associated and newly described type strains.</title>
        <authorList>
            <person name="Whitman W.B."/>
            <person name="Woyke T."/>
            <person name="Klenk H.P."/>
            <person name="Zhou Y."/>
            <person name="Lilburn T.G."/>
            <person name="Beck B.J."/>
            <person name="De Vos P."/>
            <person name="Vandamme P."/>
            <person name="Eisen J.A."/>
            <person name="Garrity G."/>
            <person name="Hugenholtz P."/>
            <person name="Kyrpides N.C."/>
        </authorList>
    </citation>
    <scope>NUCLEOTIDE SEQUENCE [LARGE SCALE GENOMIC DNA]</scope>
    <source>
        <strain evidence="2 3">VKM Ac-2538</strain>
    </source>
</reference>
<feature type="region of interest" description="Disordered" evidence="1">
    <location>
        <begin position="79"/>
        <end position="106"/>
    </location>
</feature>